<keyword evidence="1" id="KW-0560">Oxidoreductase</keyword>
<comment type="caution">
    <text evidence="4">The sequence shown here is derived from an EMBL/GenBank/DDBJ whole genome shotgun (WGS) entry which is preliminary data.</text>
</comment>
<feature type="domain" description="GFO/IDH/MocA-like oxidoreductase" evidence="3">
    <location>
        <begin position="196"/>
        <end position="271"/>
    </location>
</feature>
<dbReference type="Pfam" id="PF01408">
    <property type="entry name" value="GFO_IDH_MocA"/>
    <property type="match status" value="1"/>
</dbReference>
<dbReference type="EMBL" id="JAOQJL010000011">
    <property type="protein sequence ID" value="MCU6765245.1"/>
    <property type="molecule type" value="Genomic_DNA"/>
</dbReference>
<accession>A0ABT2TSM5</accession>
<dbReference type="SUPFAM" id="SSF55347">
    <property type="entry name" value="Glyceraldehyde-3-phosphate dehydrogenase-like, C-terminal domain"/>
    <property type="match status" value="1"/>
</dbReference>
<keyword evidence="5" id="KW-1185">Reference proteome</keyword>
<sequence>MKTNVKKDERCLKVGVLGCGIICQAAHLIGCTKAHNIQLEAICDVAAELREKMAAIYSPKKVYDDYSKMLADPEIDAVIIGIGDQFHVPCAKQAILAGKHVFVEKPMGVSIEECQELKEMAEERGLFLQVGHMKRYDEGLQYAKKFKEEKMGEITTYKGWYCDSVGRYTLTDNVMPVLYSSDAMKKPAGNPKAVLDHYYLLGHGSHLFDTALYFMGDIDCVSARYVHKEKVHSWLIDCNFASGAIGTLDLTIAIAQQWHEGCEIYGTGGTVYAKTFNPWEFRSSIVECYDKETNVSSTPAAYDGQFYRRELEGFADSILNGTPCTGATADDGMMVMRALIATYQSVQQGGKWIALKDVKGGL</sequence>
<dbReference type="SUPFAM" id="SSF51735">
    <property type="entry name" value="NAD(P)-binding Rossmann-fold domains"/>
    <property type="match status" value="1"/>
</dbReference>
<evidence type="ECO:0000259" key="2">
    <source>
        <dbReference type="Pfam" id="PF01408"/>
    </source>
</evidence>
<evidence type="ECO:0000313" key="4">
    <source>
        <dbReference type="EMBL" id="MCU6765245.1"/>
    </source>
</evidence>
<dbReference type="InterPro" id="IPR055170">
    <property type="entry name" value="GFO_IDH_MocA-like_dom"/>
</dbReference>
<dbReference type="InterPro" id="IPR036291">
    <property type="entry name" value="NAD(P)-bd_dom_sf"/>
</dbReference>
<evidence type="ECO:0000256" key="1">
    <source>
        <dbReference type="ARBA" id="ARBA00023002"/>
    </source>
</evidence>
<dbReference type="RefSeq" id="WP_158421274.1">
    <property type="nucleotide sequence ID" value="NZ_JAOQJL010000011.1"/>
</dbReference>
<dbReference type="Proteomes" id="UP001652409">
    <property type="component" value="Unassembled WGS sequence"/>
</dbReference>
<gene>
    <name evidence="4" type="ORF">OCV61_07420</name>
</gene>
<organism evidence="4 5">
    <name type="scientific">Blautia ammoniilytica</name>
    <dbReference type="NCBI Taxonomy" id="2981782"/>
    <lineage>
        <taxon>Bacteria</taxon>
        <taxon>Bacillati</taxon>
        <taxon>Bacillota</taxon>
        <taxon>Clostridia</taxon>
        <taxon>Lachnospirales</taxon>
        <taxon>Lachnospiraceae</taxon>
        <taxon>Blautia</taxon>
    </lineage>
</organism>
<dbReference type="InterPro" id="IPR050463">
    <property type="entry name" value="Gfo/Idh/MocA_oxidrdct_glycsds"/>
</dbReference>
<reference evidence="4 5" key="1">
    <citation type="journal article" date="2021" name="ISME Commun">
        <title>Automated analysis of genomic sequences facilitates high-throughput and comprehensive description of bacteria.</title>
        <authorList>
            <person name="Hitch T.C.A."/>
        </authorList>
    </citation>
    <scope>NUCLEOTIDE SEQUENCE [LARGE SCALE GENOMIC DNA]</scope>
    <source>
        <strain evidence="4 5">Sanger_23</strain>
    </source>
</reference>
<evidence type="ECO:0000259" key="3">
    <source>
        <dbReference type="Pfam" id="PF22725"/>
    </source>
</evidence>
<dbReference type="PANTHER" id="PTHR43818">
    <property type="entry name" value="BCDNA.GH03377"/>
    <property type="match status" value="1"/>
</dbReference>
<dbReference type="InterPro" id="IPR000683">
    <property type="entry name" value="Gfo/Idh/MocA-like_OxRdtase_N"/>
</dbReference>
<dbReference type="Pfam" id="PF22725">
    <property type="entry name" value="GFO_IDH_MocA_C3"/>
    <property type="match status" value="1"/>
</dbReference>
<protein>
    <submittedName>
        <fullName evidence="4">Gfo/Idh/MocA family oxidoreductase</fullName>
    </submittedName>
</protein>
<dbReference type="Gene3D" id="3.30.360.10">
    <property type="entry name" value="Dihydrodipicolinate Reductase, domain 2"/>
    <property type="match status" value="1"/>
</dbReference>
<name>A0ABT2TSM5_9FIRM</name>
<dbReference type="Gene3D" id="3.40.50.720">
    <property type="entry name" value="NAD(P)-binding Rossmann-like Domain"/>
    <property type="match status" value="1"/>
</dbReference>
<feature type="domain" description="Gfo/Idh/MocA-like oxidoreductase N-terminal" evidence="2">
    <location>
        <begin position="12"/>
        <end position="132"/>
    </location>
</feature>
<evidence type="ECO:0000313" key="5">
    <source>
        <dbReference type="Proteomes" id="UP001652409"/>
    </source>
</evidence>
<proteinExistence type="predicted"/>
<dbReference type="PANTHER" id="PTHR43818:SF11">
    <property type="entry name" value="BCDNA.GH03377"/>
    <property type="match status" value="1"/>
</dbReference>